<feature type="compositionally biased region" description="Basic and acidic residues" evidence="1">
    <location>
        <begin position="79"/>
        <end position="93"/>
    </location>
</feature>
<reference evidence="2 3" key="1">
    <citation type="journal article" date="2022" name="Allergy">
        <title>Genome assembly and annotation of Periplaneta americana reveal a comprehensive cockroach allergen profile.</title>
        <authorList>
            <person name="Wang L."/>
            <person name="Xiong Q."/>
            <person name="Saelim N."/>
            <person name="Wang L."/>
            <person name="Nong W."/>
            <person name="Wan A.T."/>
            <person name="Shi M."/>
            <person name="Liu X."/>
            <person name="Cao Q."/>
            <person name="Hui J.H.L."/>
            <person name="Sookrung N."/>
            <person name="Leung T.F."/>
            <person name="Tungtrongchitr A."/>
            <person name="Tsui S.K.W."/>
        </authorList>
    </citation>
    <scope>NUCLEOTIDE SEQUENCE [LARGE SCALE GENOMIC DNA]</scope>
    <source>
        <strain evidence="2">PWHHKU_190912</strain>
    </source>
</reference>
<dbReference type="Proteomes" id="UP001148838">
    <property type="component" value="Unassembled WGS sequence"/>
</dbReference>
<organism evidence="2 3">
    <name type="scientific">Periplaneta americana</name>
    <name type="common">American cockroach</name>
    <name type="synonym">Blatta americana</name>
    <dbReference type="NCBI Taxonomy" id="6978"/>
    <lineage>
        <taxon>Eukaryota</taxon>
        <taxon>Metazoa</taxon>
        <taxon>Ecdysozoa</taxon>
        <taxon>Arthropoda</taxon>
        <taxon>Hexapoda</taxon>
        <taxon>Insecta</taxon>
        <taxon>Pterygota</taxon>
        <taxon>Neoptera</taxon>
        <taxon>Polyneoptera</taxon>
        <taxon>Dictyoptera</taxon>
        <taxon>Blattodea</taxon>
        <taxon>Blattoidea</taxon>
        <taxon>Blattidae</taxon>
        <taxon>Blattinae</taxon>
        <taxon>Periplaneta</taxon>
    </lineage>
</organism>
<protein>
    <submittedName>
        <fullName evidence="2">Uncharacterized protein</fullName>
    </submittedName>
</protein>
<name>A0ABQ8U0B2_PERAM</name>
<evidence type="ECO:0000313" key="2">
    <source>
        <dbReference type="EMBL" id="KAJ4451516.1"/>
    </source>
</evidence>
<keyword evidence="3" id="KW-1185">Reference proteome</keyword>
<dbReference type="EMBL" id="JAJSOF020000001">
    <property type="protein sequence ID" value="KAJ4451516.1"/>
    <property type="molecule type" value="Genomic_DNA"/>
</dbReference>
<feature type="region of interest" description="Disordered" evidence="1">
    <location>
        <begin position="73"/>
        <end position="97"/>
    </location>
</feature>
<comment type="caution">
    <text evidence="2">The sequence shown here is derived from an EMBL/GenBank/DDBJ whole genome shotgun (WGS) entry which is preliminary data.</text>
</comment>
<sequence>MAGLCESGNEPAGSLKAICMKDDYGNWNCNITECEQQFFPQFPDHIITEYFRRNVINLIDKFRATECTERKKSVRRPTKVTENDVEDARERMQRGPNKSVKKLAVEIGVSYGSAHKILRNKLG</sequence>
<evidence type="ECO:0000313" key="3">
    <source>
        <dbReference type="Proteomes" id="UP001148838"/>
    </source>
</evidence>
<accession>A0ABQ8U0B2</accession>
<evidence type="ECO:0000256" key="1">
    <source>
        <dbReference type="SAM" id="MobiDB-lite"/>
    </source>
</evidence>
<gene>
    <name evidence="2" type="ORF">ANN_02980</name>
</gene>
<proteinExistence type="predicted"/>